<dbReference type="Proteomes" id="UP000035061">
    <property type="component" value="Chromosome"/>
</dbReference>
<dbReference type="PROSITE" id="PS01012">
    <property type="entry name" value="FOLYLPOLYGLU_SYNT_2"/>
    <property type="match status" value="1"/>
</dbReference>
<dbReference type="Pfam" id="PF08245">
    <property type="entry name" value="Mur_ligase_M"/>
    <property type="match status" value="1"/>
</dbReference>
<dbReference type="Gene3D" id="3.40.1190.10">
    <property type="entry name" value="Mur-like, catalytic domain"/>
    <property type="match status" value="1"/>
</dbReference>
<dbReference type="Gene3D" id="3.90.190.20">
    <property type="entry name" value="Mur ligase, C-terminal domain"/>
    <property type="match status" value="1"/>
</dbReference>
<feature type="region of interest" description="Disordered" evidence="10">
    <location>
        <begin position="466"/>
        <end position="540"/>
    </location>
</feature>
<protein>
    <recommendedName>
        <fullName evidence="2">tetrahydrofolate synthase</fullName>
        <ecNumber evidence="2">6.3.2.17</ecNumber>
    </recommendedName>
    <alternativeName>
        <fullName evidence="8">Tetrahydrofolylpolyglutamate synthase</fullName>
    </alternativeName>
</protein>
<keyword evidence="3" id="KW-0436">Ligase</keyword>
<proteinExistence type="inferred from homology"/>
<evidence type="ECO:0000256" key="6">
    <source>
        <dbReference type="ARBA" id="ARBA00022840"/>
    </source>
</evidence>
<reference evidence="13 14" key="1">
    <citation type="submission" date="2012-02" db="EMBL/GenBank/DDBJ databases">
        <title>Complete genome sequence of Bifidobacterium catenulatum JCM 1194.</title>
        <authorList>
            <person name="Toh H."/>
            <person name="Oshima K."/>
            <person name="Morita H."/>
            <person name="Hattori M."/>
        </authorList>
    </citation>
    <scope>NUCLEOTIDE SEQUENCE [LARGE SCALE GENOMIC DNA]</scope>
    <source>
        <strain evidence="13 14">JCM 1194</strain>
    </source>
</reference>
<organism evidence="13 14">
    <name type="scientific">Bifidobacterium catenulatum DSM 16992 = JCM 1194 = LMG 11043</name>
    <dbReference type="NCBI Taxonomy" id="566552"/>
    <lineage>
        <taxon>Bacteria</taxon>
        <taxon>Bacillati</taxon>
        <taxon>Actinomycetota</taxon>
        <taxon>Actinomycetes</taxon>
        <taxon>Bifidobacteriales</taxon>
        <taxon>Bifidobacteriaceae</taxon>
        <taxon>Bifidobacterium</taxon>
    </lineage>
</organism>
<evidence type="ECO:0000259" key="12">
    <source>
        <dbReference type="Pfam" id="PF08245"/>
    </source>
</evidence>
<dbReference type="InterPro" id="IPR018109">
    <property type="entry name" value="Folylpolyglutamate_synth_CS"/>
</dbReference>
<evidence type="ECO:0000256" key="4">
    <source>
        <dbReference type="ARBA" id="ARBA00022723"/>
    </source>
</evidence>
<dbReference type="InterPro" id="IPR013221">
    <property type="entry name" value="Mur_ligase_cen"/>
</dbReference>
<feature type="compositionally biased region" description="Acidic residues" evidence="10">
    <location>
        <begin position="512"/>
        <end position="526"/>
    </location>
</feature>
<evidence type="ECO:0000256" key="3">
    <source>
        <dbReference type="ARBA" id="ARBA00022598"/>
    </source>
</evidence>
<dbReference type="NCBIfam" id="TIGR01499">
    <property type="entry name" value="folC"/>
    <property type="match status" value="1"/>
</dbReference>
<dbReference type="PANTHER" id="PTHR11136:SF0">
    <property type="entry name" value="DIHYDROFOLATE SYNTHETASE-RELATED"/>
    <property type="match status" value="1"/>
</dbReference>
<keyword evidence="5" id="KW-0547">Nucleotide-binding</keyword>
<sequence length="540" mass="58935">MSFEHPNRNNESMIDVERDIMSRPSERNTTNLDLQRMKMILDIMGHPEQSFRVIHITGTNGKGSTARMTEAICRAYGMRTGLYTSPHLEHVNERIAIDGQQLSDDDFVDTWDQIKDLVAMVDMKMGELDKPKMSFFEVLTAMAIWKFADAPVDVAIVEVGMGGRWDATNVLDADAAIIGPIDMDHMAWLGNTVEQIASEKVGIIKPGCTAVIGRQPHEEAVMPIIEEAAAENHANLVRDGIEAEVVTRIPAVGGQVVTLRTPNGTYAEVPVAKFGEHQAHNALAALCAAEVVIPVNGALDGDLVAESLSTVRIPGRIEQIRTSPTIILDGGHNVNAAESLRAAIEENYDFQQLVGVIAMMGDKQVEEYLGVLEPLLSHVIVTENSWRDRVMPAEDLKTVAERVFGAERVTCVPELPDAIQEAVNMVDADDELGVGYGHGVLICGSFTTAGDARLMLEEKVNPDLKKPKSERVFQTAVEPEPRKDQDEADLDFESDANPDFDINDFGSVGPDLAEDEDTDGSEEDASEVEHADAASSEDVQ</sequence>
<evidence type="ECO:0000313" key="13">
    <source>
        <dbReference type="EMBL" id="BAR02166.1"/>
    </source>
</evidence>
<evidence type="ECO:0000256" key="7">
    <source>
        <dbReference type="ARBA" id="ARBA00022842"/>
    </source>
</evidence>
<comment type="similarity">
    <text evidence="1">Belongs to the folylpolyglutamate synthase family.</text>
</comment>
<evidence type="ECO:0000256" key="5">
    <source>
        <dbReference type="ARBA" id="ARBA00022741"/>
    </source>
</evidence>
<dbReference type="SUPFAM" id="SSF53623">
    <property type="entry name" value="MurD-like peptide ligases, catalytic domain"/>
    <property type="match status" value="1"/>
</dbReference>
<dbReference type="Pfam" id="PF02875">
    <property type="entry name" value="Mur_ligase_C"/>
    <property type="match status" value="1"/>
</dbReference>
<feature type="domain" description="Mur ligase central" evidence="12">
    <location>
        <begin position="56"/>
        <end position="289"/>
    </location>
</feature>
<evidence type="ECO:0000259" key="11">
    <source>
        <dbReference type="Pfam" id="PF02875"/>
    </source>
</evidence>
<evidence type="ECO:0000256" key="8">
    <source>
        <dbReference type="ARBA" id="ARBA00030592"/>
    </source>
</evidence>
<dbReference type="InterPro" id="IPR001645">
    <property type="entry name" value="Folylpolyglutamate_synth"/>
</dbReference>
<dbReference type="EC" id="6.3.2.17" evidence="2"/>
<name>A0ABN5V2P8_9BIFI</name>
<keyword evidence="14" id="KW-1185">Reference proteome</keyword>
<evidence type="ECO:0000313" key="14">
    <source>
        <dbReference type="Proteomes" id="UP000035061"/>
    </source>
</evidence>
<dbReference type="InterPro" id="IPR036565">
    <property type="entry name" value="Mur-like_cat_sf"/>
</dbReference>
<evidence type="ECO:0000256" key="2">
    <source>
        <dbReference type="ARBA" id="ARBA00013025"/>
    </source>
</evidence>
<feature type="compositionally biased region" description="Acidic residues" evidence="10">
    <location>
        <begin position="486"/>
        <end position="502"/>
    </location>
</feature>
<evidence type="ECO:0000256" key="9">
    <source>
        <dbReference type="ARBA" id="ARBA00047493"/>
    </source>
</evidence>
<feature type="domain" description="Mur ligase C-terminal" evidence="11">
    <location>
        <begin position="315"/>
        <end position="430"/>
    </location>
</feature>
<gene>
    <name evidence="13" type="ORF">BBCT_1198</name>
</gene>
<dbReference type="EMBL" id="AP012325">
    <property type="protein sequence ID" value="BAR02166.1"/>
    <property type="molecule type" value="Genomic_DNA"/>
</dbReference>
<keyword evidence="7" id="KW-0460">Magnesium</keyword>
<evidence type="ECO:0000256" key="10">
    <source>
        <dbReference type="SAM" id="MobiDB-lite"/>
    </source>
</evidence>
<dbReference type="InterPro" id="IPR004101">
    <property type="entry name" value="Mur_ligase_C"/>
</dbReference>
<comment type="catalytic activity">
    <reaction evidence="9">
        <text>(6S)-5,6,7,8-tetrahydrofolyl-(gamma-L-Glu)(n) + L-glutamate + ATP = (6S)-5,6,7,8-tetrahydrofolyl-(gamma-L-Glu)(n+1) + ADP + phosphate + H(+)</text>
        <dbReference type="Rhea" id="RHEA:10580"/>
        <dbReference type="Rhea" id="RHEA-COMP:14738"/>
        <dbReference type="Rhea" id="RHEA-COMP:14740"/>
        <dbReference type="ChEBI" id="CHEBI:15378"/>
        <dbReference type="ChEBI" id="CHEBI:29985"/>
        <dbReference type="ChEBI" id="CHEBI:30616"/>
        <dbReference type="ChEBI" id="CHEBI:43474"/>
        <dbReference type="ChEBI" id="CHEBI:141005"/>
        <dbReference type="ChEBI" id="CHEBI:456216"/>
        <dbReference type="EC" id="6.3.2.17"/>
    </reaction>
</comment>
<keyword evidence="4" id="KW-0479">Metal-binding</keyword>
<dbReference type="SUPFAM" id="SSF53244">
    <property type="entry name" value="MurD-like peptide ligases, peptide-binding domain"/>
    <property type="match status" value="1"/>
</dbReference>
<dbReference type="PANTHER" id="PTHR11136">
    <property type="entry name" value="FOLYLPOLYGLUTAMATE SYNTHASE-RELATED"/>
    <property type="match status" value="1"/>
</dbReference>
<accession>A0ABN5V2P8</accession>
<evidence type="ECO:0000256" key="1">
    <source>
        <dbReference type="ARBA" id="ARBA00008276"/>
    </source>
</evidence>
<dbReference type="InterPro" id="IPR036615">
    <property type="entry name" value="Mur_ligase_C_dom_sf"/>
</dbReference>
<keyword evidence="6" id="KW-0067">ATP-binding</keyword>